<proteinExistence type="predicted"/>
<name>A0A7X5U431_9MYCO</name>
<feature type="compositionally biased region" description="Basic and acidic residues" evidence="1">
    <location>
        <begin position="213"/>
        <end position="225"/>
    </location>
</feature>
<evidence type="ECO:0000313" key="2">
    <source>
        <dbReference type="EMBL" id="NIH98064.1"/>
    </source>
</evidence>
<reference evidence="2 3" key="1">
    <citation type="submission" date="2020-03" db="EMBL/GenBank/DDBJ databases">
        <title>Sequencing the genomes of 1000 actinobacteria strains.</title>
        <authorList>
            <person name="Klenk H.-P."/>
        </authorList>
    </citation>
    <scope>NUCLEOTIDE SEQUENCE [LARGE SCALE GENOMIC DNA]</scope>
    <source>
        <strain evidence="2 3">DSM 44556</strain>
    </source>
</reference>
<comment type="caution">
    <text evidence="2">The sequence shown here is derived from an EMBL/GenBank/DDBJ whole genome shotgun (WGS) entry which is preliminary data.</text>
</comment>
<keyword evidence="3" id="KW-1185">Reference proteome</keyword>
<accession>A0A7X5U431</accession>
<dbReference type="Proteomes" id="UP000547444">
    <property type="component" value="Unassembled WGS sequence"/>
</dbReference>
<gene>
    <name evidence="2" type="ORF">FHU31_005070</name>
</gene>
<feature type="region of interest" description="Disordered" evidence="1">
    <location>
        <begin position="372"/>
        <end position="433"/>
    </location>
</feature>
<evidence type="ECO:0000256" key="1">
    <source>
        <dbReference type="SAM" id="MobiDB-lite"/>
    </source>
</evidence>
<evidence type="ECO:0000313" key="3">
    <source>
        <dbReference type="Proteomes" id="UP000547444"/>
    </source>
</evidence>
<dbReference type="AlphaFoldDB" id="A0A7X5U431"/>
<dbReference type="NCBIfam" id="TIGR01537">
    <property type="entry name" value="portal_HK97"/>
    <property type="match status" value="1"/>
</dbReference>
<feature type="compositionally biased region" description="Acidic residues" evidence="1">
    <location>
        <begin position="424"/>
        <end position="433"/>
    </location>
</feature>
<dbReference type="InterPro" id="IPR006944">
    <property type="entry name" value="Phage/GTA_portal"/>
</dbReference>
<organism evidence="2 3">
    <name type="scientific">Mycolicibacterium fluoranthenivorans</name>
    <dbReference type="NCBI Taxonomy" id="258505"/>
    <lineage>
        <taxon>Bacteria</taxon>
        <taxon>Bacillati</taxon>
        <taxon>Actinomycetota</taxon>
        <taxon>Actinomycetes</taxon>
        <taxon>Mycobacteriales</taxon>
        <taxon>Mycobacteriaceae</taxon>
        <taxon>Mycolicibacterium</taxon>
    </lineage>
</organism>
<dbReference type="Pfam" id="PF04860">
    <property type="entry name" value="Phage_portal"/>
    <property type="match status" value="1"/>
</dbReference>
<dbReference type="RefSeq" id="WP_167163416.1">
    <property type="nucleotide sequence ID" value="NZ_JAANOW010000003.1"/>
</dbReference>
<protein>
    <submittedName>
        <fullName evidence="2">HK97 family phage portal protein</fullName>
    </submittedName>
</protein>
<dbReference type="InterPro" id="IPR006427">
    <property type="entry name" value="Portal_HK97"/>
</dbReference>
<sequence length="433" mass="48708">MSFVVSGGSVQSLSRASFNVPLRLPVSASAMPWEYDKLWRTQPAVRTVVTFLARNIAQLGLPLYQRESDTERKRLQDHPLATLLRRPNPWTTRYRFINALVHDYAIYDVAYLLKSKVDDGTVGLIRLPPSMVTPKGDNWLTPAQFEVVGTKERKTYDADQVVYFRGYSANEDVGVSPLESLRQILLEDWAGSRMREQTMNNGARVSGYIKRPPKTESGDWSKESRDRFREQWQQQYVGEGAKAGGTPILEDGMTFVPAAQTAKELQYVEGRKLTREEVAAAYFIPPPMVGILDHASFSNITEQHKMLYQDTLGPWLTMIQDEIALQLVPDFEKSKPHDFYVEFNLREKLTGAFEERASAMQSAIGGPYLTVNEGRAMDNRPPVEGGDELIRPLNVTQNGDQNPVPAEDGGPAPATTRTEKPPAEPDDEQDQED</sequence>
<dbReference type="EMBL" id="JAANOW010000003">
    <property type="protein sequence ID" value="NIH98064.1"/>
    <property type="molecule type" value="Genomic_DNA"/>
</dbReference>
<feature type="region of interest" description="Disordered" evidence="1">
    <location>
        <begin position="205"/>
        <end position="225"/>
    </location>
</feature>